<keyword evidence="1" id="KW-1133">Transmembrane helix</keyword>
<dbReference type="EMBL" id="JBFRHK010000002">
    <property type="protein sequence ID" value="MEX3744217.1"/>
    <property type="molecule type" value="Genomic_DNA"/>
</dbReference>
<feature type="transmembrane region" description="Helical" evidence="1">
    <location>
        <begin position="20"/>
        <end position="40"/>
    </location>
</feature>
<sequence length="186" mass="21180">MEINTSREDIALRGKRGLHFILASIIIWSSIFIIWLLPINDIATRNFLTFCFTAVLLPLAFLISKLIKAEFSTKDNPLNNLGIIFSCNQILYILIAIWIYQAVPEKLVMILAIIFGAHLLPFGWLYKSKAYFVMAIIVSLTSLIIGVNFSPIILALSMMFLEIVFSIWLYVEIKMLHSRVVVVQQG</sequence>
<organism evidence="2 3">
    <name type="scientific">Lysinibacillus xylanilyticus</name>
    <dbReference type="NCBI Taxonomy" id="582475"/>
    <lineage>
        <taxon>Bacteria</taxon>
        <taxon>Bacillati</taxon>
        <taxon>Bacillota</taxon>
        <taxon>Bacilli</taxon>
        <taxon>Bacillales</taxon>
        <taxon>Bacillaceae</taxon>
        <taxon>Lysinibacillus</taxon>
    </lineage>
</organism>
<dbReference type="Pfam" id="PF22765">
    <property type="entry name" value="DUF7010"/>
    <property type="match status" value="1"/>
</dbReference>
<proteinExistence type="predicted"/>
<keyword evidence="1" id="KW-0472">Membrane</keyword>
<evidence type="ECO:0008006" key="4">
    <source>
        <dbReference type="Google" id="ProtNLM"/>
    </source>
</evidence>
<evidence type="ECO:0000313" key="3">
    <source>
        <dbReference type="Proteomes" id="UP001558534"/>
    </source>
</evidence>
<feature type="transmembrane region" description="Helical" evidence="1">
    <location>
        <begin position="46"/>
        <end position="67"/>
    </location>
</feature>
<gene>
    <name evidence="2" type="ORF">AB1300_03635</name>
</gene>
<feature type="transmembrane region" description="Helical" evidence="1">
    <location>
        <begin position="153"/>
        <end position="171"/>
    </location>
</feature>
<dbReference type="InterPro" id="IPR053824">
    <property type="entry name" value="DUF7010"/>
</dbReference>
<comment type="caution">
    <text evidence="2">The sequence shown here is derived from an EMBL/GenBank/DDBJ whole genome shotgun (WGS) entry which is preliminary data.</text>
</comment>
<evidence type="ECO:0000313" key="2">
    <source>
        <dbReference type="EMBL" id="MEX3744217.1"/>
    </source>
</evidence>
<keyword evidence="1" id="KW-0812">Transmembrane</keyword>
<feature type="transmembrane region" description="Helical" evidence="1">
    <location>
        <begin position="79"/>
        <end position="101"/>
    </location>
</feature>
<feature type="transmembrane region" description="Helical" evidence="1">
    <location>
        <begin position="107"/>
        <end position="125"/>
    </location>
</feature>
<protein>
    <recommendedName>
        <fullName evidence="4">DUF308 domain-containing protein</fullName>
    </recommendedName>
</protein>
<reference evidence="2 3" key="1">
    <citation type="submission" date="2024-07" db="EMBL/GenBank/DDBJ databases">
        <title>Characterization of a bacterium isolated from hydrolysated instant sea cucumber by whole-genome sequencing and metabolomics.</title>
        <authorList>
            <person name="Luo X."/>
            <person name="Zhang Z."/>
            <person name="Zheng Z."/>
            <person name="Zhang W."/>
            <person name="Ming T."/>
            <person name="Jiao L."/>
            <person name="Su X."/>
            <person name="Kong F."/>
            <person name="Xu J."/>
        </authorList>
    </citation>
    <scope>NUCLEOTIDE SEQUENCE [LARGE SCALE GENOMIC DNA]</scope>
    <source>
        <strain evidence="2 3">XL-2024</strain>
    </source>
</reference>
<dbReference type="RefSeq" id="WP_368635241.1">
    <property type="nucleotide sequence ID" value="NZ_JBFRHK010000002.1"/>
</dbReference>
<accession>A0ABV3VTI3</accession>
<feature type="transmembrane region" description="Helical" evidence="1">
    <location>
        <begin position="130"/>
        <end position="147"/>
    </location>
</feature>
<evidence type="ECO:0000256" key="1">
    <source>
        <dbReference type="SAM" id="Phobius"/>
    </source>
</evidence>
<keyword evidence="3" id="KW-1185">Reference proteome</keyword>
<dbReference type="Proteomes" id="UP001558534">
    <property type="component" value="Unassembled WGS sequence"/>
</dbReference>
<name>A0ABV3VTI3_9BACI</name>